<evidence type="ECO:0000256" key="1">
    <source>
        <dbReference type="ARBA" id="ARBA00005466"/>
    </source>
</evidence>
<evidence type="ECO:0000259" key="5">
    <source>
        <dbReference type="PROSITE" id="PS51387"/>
    </source>
</evidence>
<protein>
    <submittedName>
        <fullName evidence="6">FAD/FMN-containing dehydrogenase</fullName>
    </submittedName>
</protein>
<proteinExistence type="inferred from homology"/>
<comment type="similarity">
    <text evidence="1">Belongs to the oxygen-dependent FAD-linked oxidoreductase family.</text>
</comment>
<gene>
    <name evidence="6" type="ORF">O9K51_08095</name>
</gene>
<dbReference type="PROSITE" id="PS51387">
    <property type="entry name" value="FAD_PCMH"/>
    <property type="match status" value="1"/>
</dbReference>
<dbReference type="Gene3D" id="3.30.465.10">
    <property type="match status" value="1"/>
</dbReference>
<feature type="domain" description="FAD-binding PCMH-type" evidence="5">
    <location>
        <begin position="1"/>
        <end position="135"/>
    </location>
</feature>
<dbReference type="InterPro" id="IPR016166">
    <property type="entry name" value="FAD-bd_PCMH"/>
</dbReference>
<name>A0AB34FM99_9HYPO</name>
<evidence type="ECO:0000256" key="3">
    <source>
        <dbReference type="ARBA" id="ARBA00022827"/>
    </source>
</evidence>
<dbReference type="InterPro" id="IPR036318">
    <property type="entry name" value="FAD-bd_PCMH-like_sf"/>
</dbReference>
<keyword evidence="3" id="KW-0274">FAD</keyword>
<accession>A0AB34FM99</accession>
<organism evidence="6 7">
    <name type="scientific">Purpureocillium lavendulum</name>
    <dbReference type="NCBI Taxonomy" id="1247861"/>
    <lineage>
        <taxon>Eukaryota</taxon>
        <taxon>Fungi</taxon>
        <taxon>Dikarya</taxon>
        <taxon>Ascomycota</taxon>
        <taxon>Pezizomycotina</taxon>
        <taxon>Sordariomycetes</taxon>
        <taxon>Hypocreomycetidae</taxon>
        <taxon>Hypocreales</taxon>
        <taxon>Ophiocordycipitaceae</taxon>
        <taxon>Purpureocillium</taxon>
    </lineage>
</organism>
<keyword evidence="2" id="KW-0285">Flavoprotein</keyword>
<dbReference type="Proteomes" id="UP001163105">
    <property type="component" value="Unassembled WGS sequence"/>
</dbReference>
<dbReference type="EMBL" id="JAQHRD010000006">
    <property type="protein sequence ID" value="KAJ6440204.1"/>
    <property type="molecule type" value="Genomic_DNA"/>
</dbReference>
<dbReference type="GO" id="GO:0071949">
    <property type="term" value="F:FAD binding"/>
    <property type="evidence" value="ECO:0007669"/>
    <property type="project" value="InterPro"/>
</dbReference>
<dbReference type="GO" id="GO:0016491">
    <property type="term" value="F:oxidoreductase activity"/>
    <property type="evidence" value="ECO:0007669"/>
    <property type="project" value="UniProtKB-KW"/>
</dbReference>
<dbReference type="PANTHER" id="PTHR42973">
    <property type="entry name" value="BINDING OXIDOREDUCTASE, PUTATIVE (AFU_ORTHOLOGUE AFUA_1G17690)-RELATED"/>
    <property type="match status" value="1"/>
</dbReference>
<dbReference type="InterPro" id="IPR050416">
    <property type="entry name" value="FAD-linked_Oxidoreductase"/>
</dbReference>
<dbReference type="Gene3D" id="3.40.462.20">
    <property type="match status" value="1"/>
</dbReference>
<evidence type="ECO:0000313" key="7">
    <source>
        <dbReference type="Proteomes" id="UP001163105"/>
    </source>
</evidence>
<dbReference type="SUPFAM" id="SSF56176">
    <property type="entry name" value="FAD-binding/transporter-associated domain-like"/>
    <property type="match status" value="1"/>
</dbReference>
<keyword evidence="7" id="KW-1185">Reference proteome</keyword>
<evidence type="ECO:0000313" key="6">
    <source>
        <dbReference type="EMBL" id="KAJ6440204.1"/>
    </source>
</evidence>
<reference evidence="6" key="1">
    <citation type="submission" date="2023-01" db="EMBL/GenBank/DDBJ databases">
        <title>The growth and conidiation of Purpureocillium lavendulum are regulated by nitrogen source and histone H3K14 acetylation.</title>
        <authorList>
            <person name="Tang P."/>
            <person name="Han J."/>
            <person name="Zhang C."/>
            <person name="Tang P."/>
            <person name="Qi F."/>
            <person name="Zhang K."/>
            <person name="Liang L."/>
        </authorList>
    </citation>
    <scope>NUCLEOTIDE SEQUENCE</scope>
    <source>
        <strain evidence="6">YMF1.00683</strain>
    </source>
</reference>
<dbReference type="InterPro" id="IPR006094">
    <property type="entry name" value="Oxid_FAD_bind_N"/>
</dbReference>
<sequence>MTGRNLIGVETGVLLDLRSLSSVSIAEDKASAIVGAGILTRDLASTITAAGLFTPIGWHPMVGYAGWAMGGGYGMFSSAYGLGVDQILGARLVTADGSIIDVDETSHPDLLWAIRGAGNGIWGVVTQLKIKIYPQPKLLIGTLQYQKEDWPLVMMDWAERFEANLPIEFAGDIYLRNPTIDRPEMTFFFAWCAKPGEDIELGYEFLDRMRSLPGSATERISEVDLASFLRSIPSAQSAPVHLRGVITTGLTKAVASVLNRQWNEPRPLYMGIPSHFAHGQAVQPNPKACFPLRYPHRLFPLVCSHPDMLKDKYFESAVTAMADRVVRELKDTTDVLEGVSYGSLIPAIDTEITATFGTEALNRLRALKALYDPTGLFSGGYPALDRTT</sequence>
<evidence type="ECO:0000256" key="2">
    <source>
        <dbReference type="ARBA" id="ARBA00022630"/>
    </source>
</evidence>
<comment type="caution">
    <text evidence="6">The sequence shown here is derived from an EMBL/GenBank/DDBJ whole genome shotgun (WGS) entry which is preliminary data.</text>
</comment>
<dbReference type="AlphaFoldDB" id="A0AB34FM99"/>
<dbReference type="InterPro" id="IPR016169">
    <property type="entry name" value="FAD-bd_PCMH_sub2"/>
</dbReference>
<dbReference type="Pfam" id="PF01565">
    <property type="entry name" value="FAD_binding_4"/>
    <property type="match status" value="1"/>
</dbReference>
<evidence type="ECO:0000256" key="4">
    <source>
        <dbReference type="ARBA" id="ARBA00023002"/>
    </source>
</evidence>
<dbReference type="PANTHER" id="PTHR42973:SF7">
    <property type="entry name" value="FAD-BINDING PCMH-TYPE DOMAIN-CONTAINING PROTEIN"/>
    <property type="match status" value="1"/>
</dbReference>
<keyword evidence="4" id="KW-0560">Oxidoreductase</keyword>